<evidence type="ECO:0000313" key="2">
    <source>
        <dbReference type="Proteomes" id="UP000596308"/>
    </source>
</evidence>
<dbReference type="RefSeq" id="YP_010056529.1">
    <property type="nucleotide sequence ID" value="NC_054679.1"/>
</dbReference>
<dbReference type="Proteomes" id="UP000596308">
    <property type="component" value="Segment"/>
</dbReference>
<sequence>MKRDVVERLAETLMAMPEGEREALLASLTVKREPSGPSPQGPHRELPAPRAAAAISCVIEWV</sequence>
<protein>
    <submittedName>
        <fullName evidence="1">Uncharacterized protein</fullName>
    </submittedName>
</protein>
<dbReference type="GeneID" id="64472476"/>
<evidence type="ECO:0000313" key="1">
    <source>
        <dbReference type="EMBL" id="QQV92870.1"/>
    </source>
</evidence>
<gene>
    <name evidence="1" type="primary">49</name>
    <name evidence="1" type="ORF">SEA_WERNER_49</name>
</gene>
<keyword evidence="2" id="KW-1185">Reference proteome</keyword>
<proteinExistence type="predicted"/>
<accession>A0A7U0GCW4</accession>
<organism evidence="1 2">
    <name type="scientific">Streptomyces phage Werner</name>
    <dbReference type="NCBI Taxonomy" id="2801898"/>
    <lineage>
        <taxon>Viruses</taxon>
        <taxon>Duplodnaviria</taxon>
        <taxon>Heunggongvirae</taxon>
        <taxon>Uroviricota</taxon>
        <taxon>Caudoviricetes</taxon>
        <taxon>Arquatrovirinae</taxon>
        <taxon>Likavirus</taxon>
        <taxon>Likavirus werner</taxon>
    </lineage>
</organism>
<dbReference type="KEGG" id="vg:64472476"/>
<reference evidence="1 2" key="1">
    <citation type="submission" date="2021-01" db="EMBL/GenBank/DDBJ databases">
        <authorList>
            <person name="Cordes E.H."/>
            <person name="Shaffer C.D."/>
            <person name="Weston-Hafer K.A."/>
            <person name="Garlena R.A."/>
            <person name="Russell D.A."/>
            <person name="Pope W.H."/>
            <person name="Jacobs-Sera D."/>
            <person name="Hatfull G.F."/>
        </authorList>
    </citation>
    <scope>NUCLEOTIDE SEQUENCE [LARGE SCALE GENOMIC DNA]</scope>
</reference>
<dbReference type="EMBL" id="MW435856">
    <property type="protein sequence ID" value="QQV92870.1"/>
    <property type="molecule type" value="Genomic_DNA"/>
</dbReference>
<name>A0A7U0GCW4_9CAUD</name>